<proteinExistence type="predicted"/>
<dbReference type="AlphaFoldDB" id="A0AA97P306"/>
<dbReference type="Proteomes" id="UP000011086">
    <property type="component" value="Unassembled WGS sequence"/>
</dbReference>
<accession>A0AA97P306</accession>
<organism evidence="1">
    <name type="scientific">Pyricularia oryzae (strain Y34)</name>
    <name type="common">Rice blast fungus</name>
    <name type="synonym">Magnaporthe oryzae</name>
    <dbReference type="NCBI Taxonomy" id="1143189"/>
    <lineage>
        <taxon>Eukaryota</taxon>
        <taxon>Fungi</taxon>
        <taxon>Dikarya</taxon>
        <taxon>Ascomycota</taxon>
        <taxon>Pezizomycotina</taxon>
        <taxon>Sordariomycetes</taxon>
        <taxon>Sordariomycetidae</taxon>
        <taxon>Magnaporthales</taxon>
        <taxon>Pyriculariaceae</taxon>
        <taxon>Pyricularia</taxon>
    </lineage>
</organism>
<evidence type="ECO:0000313" key="1">
    <source>
        <dbReference type="EMBL" id="ELQ41010.1"/>
    </source>
</evidence>
<gene>
    <name evidence="1" type="ORF">OOU_Y34scaffold00308g20</name>
</gene>
<reference evidence="1" key="1">
    <citation type="journal article" date="2012" name="PLoS Genet.">
        <title>Comparative analysis of the genomes of two field isolates of the rice blast fungus Magnaporthe oryzae.</title>
        <authorList>
            <person name="Xue M."/>
            <person name="Yang J."/>
            <person name="Li Z."/>
            <person name="Hu S."/>
            <person name="Yao N."/>
            <person name="Dean R.A."/>
            <person name="Zhao W."/>
            <person name="Shen M."/>
            <person name="Zhang H."/>
            <person name="Li C."/>
            <person name="Liu L."/>
            <person name="Cao L."/>
            <person name="Xu X."/>
            <person name="Xing Y."/>
            <person name="Hsiang T."/>
            <person name="Zhang Z."/>
            <person name="Xu J.R."/>
            <person name="Peng Y.L."/>
        </authorList>
    </citation>
    <scope>NUCLEOTIDE SEQUENCE</scope>
    <source>
        <strain evidence="1">Y34</strain>
    </source>
</reference>
<dbReference type="EMBL" id="JH793419">
    <property type="protein sequence ID" value="ELQ41010.1"/>
    <property type="molecule type" value="Genomic_DNA"/>
</dbReference>
<name>A0AA97P306_PYRO3</name>
<sequence>MPEAFECLHGDLIVELADYLTTGDVTVNLTPSGLKRMRGLLDIQGMAHSICSLKVNAIHYHDWPAPVPRWYPLGNLPARIWHQVWTTWQTETYLPSQRSWLSDMLAEQDASVAGAGVAMRGTLADILQAFPNGLKTLSLEDVVICHTSSRVSPMDCNMLYLCAFWSRALQAFQVMMSALACSQIRRLDELVIFEETKMCGIPSNELVLPLDWDQAAKFRIICSRLKRFSVSITAPFLPPRPSLMPPRNRTFYEPVDVAPEMMHVGCYHRNAQGLKTSRFCSKLRELDEIAYMFEGLGYILSASFKGRMALGSPTSPPLRLLVLEGIQTVRNDLEAFLLRLSQLRSLGLINIRLSTSLSAQKIVKTGRYDCRGWTEFTEGTLVDKMPRLDILRLSDLELESARIDSLFKSGKLCCLQLFWDEIRKTRHDNHKETTLGVFRMSDCLRHNCIRMPNTQVLDTGSTYLPLSNQVSFTLDIGMLYLRSPAGARWLTSALFHILKKYYISNSEEAYGRSFQHELLCDPDEFLEIDTLLELWDDYELCYYAQDSLREPEDATVKRTIGAFIPI</sequence>
<protein>
    <submittedName>
        <fullName evidence="1">Uncharacterized protein</fullName>
    </submittedName>
</protein>